<dbReference type="InterPro" id="IPR032823">
    <property type="entry name" value="BCA_ABC_TP_C"/>
</dbReference>
<organism evidence="6 7">
    <name type="scientific">Streptomyces peucetius</name>
    <dbReference type="NCBI Taxonomy" id="1950"/>
    <lineage>
        <taxon>Bacteria</taxon>
        <taxon>Bacillati</taxon>
        <taxon>Actinomycetota</taxon>
        <taxon>Actinomycetes</taxon>
        <taxon>Kitasatosporales</taxon>
        <taxon>Streptomycetaceae</taxon>
        <taxon>Streptomyces</taxon>
    </lineage>
</organism>
<feature type="domain" description="ABC transporter" evidence="5">
    <location>
        <begin position="24"/>
        <end position="277"/>
    </location>
</feature>
<dbReference type="Gene3D" id="3.40.50.300">
    <property type="entry name" value="P-loop containing nucleotide triphosphate hydrolases"/>
    <property type="match status" value="1"/>
</dbReference>
<dbReference type="InterPro" id="IPR003439">
    <property type="entry name" value="ABC_transporter-like_ATP-bd"/>
</dbReference>
<dbReference type="PANTHER" id="PTHR45772:SF7">
    <property type="entry name" value="AMINO ACID ABC TRANSPORTER ATP-BINDING PROTEIN"/>
    <property type="match status" value="1"/>
</dbReference>
<keyword evidence="2" id="KW-0547">Nucleotide-binding</keyword>
<protein>
    <submittedName>
        <fullName evidence="6">ATP-binding cassette domain-containing protein</fullName>
    </submittedName>
</protein>
<feature type="compositionally biased region" description="Acidic residues" evidence="4">
    <location>
        <begin position="320"/>
        <end position="348"/>
    </location>
</feature>
<name>A0ABY6I3I9_STRPE</name>
<dbReference type="PROSITE" id="PS50893">
    <property type="entry name" value="ABC_TRANSPORTER_2"/>
    <property type="match status" value="1"/>
</dbReference>
<dbReference type="PANTHER" id="PTHR45772">
    <property type="entry name" value="CONSERVED COMPONENT OF ABC TRANSPORTER FOR NATURAL AMINO ACIDS-RELATED"/>
    <property type="match status" value="1"/>
</dbReference>
<keyword evidence="3 6" id="KW-0067">ATP-binding</keyword>
<keyword evidence="7" id="KW-1185">Reference proteome</keyword>
<dbReference type="InterPro" id="IPR027417">
    <property type="entry name" value="P-loop_NTPase"/>
</dbReference>
<gene>
    <name evidence="6" type="ORF">OGH68_08660</name>
</gene>
<dbReference type="InterPro" id="IPR051120">
    <property type="entry name" value="ABC_AA/LPS_Transport"/>
</dbReference>
<evidence type="ECO:0000313" key="6">
    <source>
        <dbReference type="EMBL" id="UYQ61542.1"/>
    </source>
</evidence>
<evidence type="ECO:0000256" key="1">
    <source>
        <dbReference type="ARBA" id="ARBA00022448"/>
    </source>
</evidence>
<dbReference type="InterPro" id="IPR003593">
    <property type="entry name" value="AAA+_ATPase"/>
</dbReference>
<dbReference type="Proteomes" id="UP001163878">
    <property type="component" value="Chromosome"/>
</dbReference>
<accession>A0ABY6I3I9</accession>
<dbReference type="RefSeq" id="WP_264242753.1">
    <property type="nucleotide sequence ID" value="NZ_CP107567.1"/>
</dbReference>
<dbReference type="CDD" id="cd03219">
    <property type="entry name" value="ABC_Mj1267_LivG_branched"/>
    <property type="match status" value="1"/>
</dbReference>
<evidence type="ECO:0000256" key="2">
    <source>
        <dbReference type="ARBA" id="ARBA00022741"/>
    </source>
</evidence>
<dbReference type="SMART" id="SM00382">
    <property type="entry name" value="AAA"/>
    <property type="match status" value="1"/>
</dbReference>
<evidence type="ECO:0000313" key="7">
    <source>
        <dbReference type="Proteomes" id="UP001163878"/>
    </source>
</evidence>
<feature type="compositionally biased region" description="Low complexity" evidence="4">
    <location>
        <begin position="310"/>
        <end position="319"/>
    </location>
</feature>
<dbReference type="GO" id="GO:0005524">
    <property type="term" value="F:ATP binding"/>
    <property type="evidence" value="ECO:0007669"/>
    <property type="project" value="UniProtKB-KW"/>
</dbReference>
<dbReference type="EMBL" id="CP107567">
    <property type="protein sequence ID" value="UYQ61542.1"/>
    <property type="molecule type" value="Genomic_DNA"/>
</dbReference>
<keyword evidence="1" id="KW-0813">Transport</keyword>
<evidence type="ECO:0000256" key="3">
    <source>
        <dbReference type="ARBA" id="ARBA00022840"/>
    </source>
</evidence>
<feature type="region of interest" description="Disordered" evidence="4">
    <location>
        <begin position="294"/>
        <end position="348"/>
    </location>
</feature>
<dbReference type="Pfam" id="PF00005">
    <property type="entry name" value="ABC_tran"/>
    <property type="match status" value="1"/>
</dbReference>
<sequence>MTTDVTKGAVAPAGGSGAGVDNVLEASGVTLRFGGLTSLDSVDLGMRRGEVLAVIGPNGAGKTSLFNSLTGVYKPQEGRITFLPKDGDNKELLGAKPHIVNRLGLARTFQNIRLFSALTALENVKIAAETRLKAGPVSIMLGLPNARRAERESDERAHRLLKFVGLESKLNEIAGSLSYGDQRSLEIARALATDPQVLLLDEPAAGTNPTEKLELEQLIRRINSELGVSVLLIEHDMRLVMSVADRVMVLNFGRKIAEGTPSEVQQHPAVIEAYLGASAPEEEVAAGAGQVVIAEQPGPVDESGANDGDSGANEASSDGESSDEASSDGESSDETAPDGSAPDEESGK</sequence>
<evidence type="ECO:0000259" key="5">
    <source>
        <dbReference type="PROSITE" id="PS50893"/>
    </source>
</evidence>
<dbReference type="Pfam" id="PF12399">
    <property type="entry name" value="BCA_ABC_TP_C"/>
    <property type="match status" value="1"/>
</dbReference>
<evidence type="ECO:0000256" key="4">
    <source>
        <dbReference type="SAM" id="MobiDB-lite"/>
    </source>
</evidence>
<dbReference type="SUPFAM" id="SSF52540">
    <property type="entry name" value="P-loop containing nucleoside triphosphate hydrolases"/>
    <property type="match status" value="1"/>
</dbReference>
<reference evidence="6" key="1">
    <citation type="submission" date="2022-10" db="EMBL/GenBank/DDBJ databases">
        <title>Cytochrome P450 Catalyzes Benzene Ring Formation in the Biosynthesis of Trialkyl-Substituted Aromatic Polyketides.</title>
        <authorList>
            <person name="Zhao E."/>
            <person name="Ge H."/>
        </authorList>
    </citation>
    <scope>NUCLEOTIDE SEQUENCE</scope>
    <source>
        <strain evidence="6">NA0869</strain>
    </source>
</reference>
<proteinExistence type="predicted"/>